<sequence>MGGELSAILGISDAIEDMIRNAIEDSITWPIRKIIPILPGDYRRDLGGEMKGKCDKELSMHLHELTISNCLSVSL</sequence>
<accession>A0ACC0G787</accession>
<protein>
    <submittedName>
        <fullName evidence="1">Synaptotagmin-4</fullName>
    </submittedName>
</protein>
<gene>
    <name evidence="1" type="ORF">LOK49_LG10G02102</name>
</gene>
<organism evidence="1 2">
    <name type="scientific">Camellia lanceoleosa</name>
    <dbReference type="NCBI Taxonomy" id="1840588"/>
    <lineage>
        <taxon>Eukaryota</taxon>
        <taxon>Viridiplantae</taxon>
        <taxon>Streptophyta</taxon>
        <taxon>Embryophyta</taxon>
        <taxon>Tracheophyta</taxon>
        <taxon>Spermatophyta</taxon>
        <taxon>Magnoliopsida</taxon>
        <taxon>eudicotyledons</taxon>
        <taxon>Gunneridae</taxon>
        <taxon>Pentapetalae</taxon>
        <taxon>asterids</taxon>
        <taxon>Ericales</taxon>
        <taxon>Theaceae</taxon>
        <taxon>Camellia</taxon>
    </lineage>
</organism>
<evidence type="ECO:0000313" key="1">
    <source>
        <dbReference type="EMBL" id="KAI7996986.1"/>
    </source>
</evidence>
<dbReference type="Proteomes" id="UP001060215">
    <property type="component" value="Chromosome 10"/>
</dbReference>
<keyword evidence="2" id="KW-1185">Reference proteome</keyword>
<comment type="caution">
    <text evidence="1">The sequence shown here is derived from an EMBL/GenBank/DDBJ whole genome shotgun (WGS) entry which is preliminary data.</text>
</comment>
<evidence type="ECO:0000313" key="2">
    <source>
        <dbReference type="Proteomes" id="UP001060215"/>
    </source>
</evidence>
<reference evidence="1 2" key="1">
    <citation type="journal article" date="2022" name="Plant J.">
        <title>Chromosome-level genome of Camellia lanceoleosa provides a valuable resource for understanding genome evolution and self-incompatibility.</title>
        <authorList>
            <person name="Gong W."/>
            <person name="Xiao S."/>
            <person name="Wang L."/>
            <person name="Liao Z."/>
            <person name="Chang Y."/>
            <person name="Mo W."/>
            <person name="Hu G."/>
            <person name="Li W."/>
            <person name="Zhao G."/>
            <person name="Zhu H."/>
            <person name="Hu X."/>
            <person name="Ji K."/>
            <person name="Xiang X."/>
            <person name="Song Q."/>
            <person name="Yuan D."/>
            <person name="Jin S."/>
            <person name="Zhang L."/>
        </authorList>
    </citation>
    <scope>NUCLEOTIDE SEQUENCE [LARGE SCALE GENOMIC DNA]</scope>
    <source>
        <strain evidence="1">SQ_2022a</strain>
    </source>
</reference>
<name>A0ACC0G787_9ERIC</name>
<proteinExistence type="predicted"/>
<dbReference type="EMBL" id="CM045767">
    <property type="protein sequence ID" value="KAI7996986.1"/>
    <property type="molecule type" value="Genomic_DNA"/>
</dbReference>